<gene>
    <name evidence="1" type="ORF">RhiirA5_499776</name>
</gene>
<dbReference type="VEuPathDB" id="FungiDB:FUN_002906"/>
<reference evidence="1 2" key="2">
    <citation type="submission" date="2017-09" db="EMBL/GenBank/DDBJ databases">
        <title>Extensive intraspecific genome diversity in a model arbuscular mycorrhizal fungus.</title>
        <authorList>
            <person name="Chen E.C."/>
            <person name="Morin E."/>
            <person name="Beaudet D."/>
            <person name="Noel J."/>
            <person name="Ndikumana S."/>
            <person name="Charron P."/>
            <person name="St-Onge C."/>
            <person name="Giorgi J."/>
            <person name="Grigoriev I.V."/>
            <person name="Roux C."/>
            <person name="Martin F.M."/>
            <person name="Corradi N."/>
        </authorList>
    </citation>
    <scope>NUCLEOTIDE SEQUENCE [LARGE SCALE GENOMIC DNA]</scope>
    <source>
        <strain evidence="1 2">A5</strain>
    </source>
</reference>
<comment type="caution">
    <text evidence="1">The sequence shown here is derived from an EMBL/GenBank/DDBJ whole genome shotgun (WGS) entry which is preliminary data.</text>
</comment>
<proteinExistence type="predicted"/>
<evidence type="ECO:0008006" key="3">
    <source>
        <dbReference type="Google" id="ProtNLM"/>
    </source>
</evidence>
<dbReference type="VEuPathDB" id="FungiDB:RhiirA1_457579"/>
<sequence length="539" mass="64582">MTNKFPPEILQNIFKELIEYGNKTLEIHKYFYRDLYNCLFVNRYWFSNAIILLWQNTLRKFYKKNILTSKKLITTYILSLSKESKELLYENNIINLKQKSIITLCNYESLLKNLNLTELFTKLIYWILNIEEEEFDMEILETQDINMIIAYHFNDEKSEMKRNLLYKEIFNNFIKNSTNLKFQLKFKNNNFENLFNNNNNNNNNINYYSYLENLTIIPFINLENLEFHTNIPDKVFKDLSKLILSVNNIRIKCKHEQDKMIEGLIDFISGLKKINIMKVEYYESYNPEIITKTFNITNNYHIIISSDIYIRSLDFSMTLDKIKGLIILNAGIDSIDIVKSWSKFEFLPFITKLRFLSSTMIGIDLVLYSNIIKKTNGNLIELSISLDNGNFYNEKNLFKNIAKYCLKLKNFELKIKKRTLQYIPLILESCNKLEMINLDIMDDKDITKSLNYIGETLPKNLKNLKYFFIYQNEINWSGKYFNEFLRNCEKSSIKNLLIKYKYKKICENRKEYKRIISKYINRGVLNRYSNIKRKITKSV</sequence>
<dbReference type="EMBL" id="LLXJ01000520">
    <property type="protein sequence ID" value="PKC08719.1"/>
    <property type="molecule type" value="Genomic_DNA"/>
</dbReference>
<protein>
    <recommendedName>
        <fullName evidence="3">F-box domain-containing protein</fullName>
    </recommendedName>
</protein>
<reference evidence="1 2" key="1">
    <citation type="submission" date="2016-04" db="EMBL/GenBank/DDBJ databases">
        <title>Genome analyses suggest a sexual origin of heterokaryosis in a supposedly ancient asexual fungus.</title>
        <authorList>
            <person name="Ropars J."/>
            <person name="Sedzielewska K."/>
            <person name="Noel J."/>
            <person name="Charron P."/>
            <person name="Farinelli L."/>
            <person name="Marton T."/>
            <person name="Kruger M."/>
            <person name="Pelin A."/>
            <person name="Brachmann A."/>
            <person name="Corradi N."/>
        </authorList>
    </citation>
    <scope>NUCLEOTIDE SEQUENCE [LARGE SCALE GENOMIC DNA]</scope>
    <source>
        <strain evidence="1 2">A5</strain>
    </source>
</reference>
<organism evidence="1 2">
    <name type="scientific">Rhizophagus irregularis</name>
    <dbReference type="NCBI Taxonomy" id="588596"/>
    <lineage>
        <taxon>Eukaryota</taxon>
        <taxon>Fungi</taxon>
        <taxon>Fungi incertae sedis</taxon>
        <taxon>Mucoromycota</taxon>
        <taxon>Glomeromycotina</taxon>
        <taxon>Glomeromycetes</taxon>
        <taxon>Glomerales</taxon>
        <taxon>Glomeraceae</taxon>
        <taxon>Rhizophagus</taxon>
    </lineage>
</organism>
<name>A0A2N0PPL7_9GLOM</name>
<evidence type="ECO:0000313" key="2">
    <source>
        <dbReference type="Proteomes" id="UP000232722"/>
    </source>
</evidence>
<dbReference type="VEuPathDB" id="FungiDB:RhiirFUN_024044"/>
<dbReference type="Proteomes" id="UP000232722">
    <property type="component" value="Unassembled WGS sequence"/>
</dbReference>
<dbReference type="AlphaFoldDB" id="A0A2N0PPL7"/>
<evidence type="ECO:0000313" key="1">
    <source>
        <dbReference type="EMBL" id="PKC08719.1"/>
    </source>
</evidence>
<accession>A0A2N0PPL7</accession>